<proteinExistence type="predicted"/>
<evidence type="ECO:0000313" key="2">
    <source>
        <dbReference type="Proteomes" id="UP000269221"/>
    </source>
</evidence>
<reference evidence="1 2" key="1">
    <citation type="submission" date="2018-07" db="EMBL/GenBank/DDBJ databases">
        <title>A high quality draft genome assembly of the barn swallow (H. rustica rustica).</title>
        <authorList>
            <person name="Formenti G."/>
            <person name="Chiara M."/>
            <person name="Poveda L."/>
            <person name="Francoijs K.-J."/>
            <person name="Bonisoli-Alquati A."/>
            <person name="Canova L."/>
            <person name="Gianfranceschi L."/>
            <person name="Horner D.S."/>
            <person name="Saino N."/>
        </authorList>
    </citation>
    <scope>NUCLEOTIDE SEQUENCE [LARGE SCALE GENOMIC DNA]</scope>
    <source>
        <strain evidence="1">Chelidonia</strain>
        <tissue evidence="1">Blood</tissue>
    </source>
</reference>
<name>A0A3M0L2P4_HIRRU</name>
<dbReference type="OrthoDB" id="10036177at2759"/>
<organism evidence="1 2">
    <name type="scientific">Hirundo rustica rustica</name>
    <dbReference type="NCBI Taxonomy" id="333673"/>
    <lineage>
        <taxon>Eukaryota</taxon>
        <taxon>Metazoa</taxon>
        <taxon>Chordata</taxon>
        <taxon>Craniata</taxon>
        <taxon>Vertebrata</taxon>
        <taxon>Euteleostomi</taxon>
        <taxon>Archelosauria</taxon>
        <taxon>Archosauria</taxon>
        <taxon>Dinosauria</taxon>
        <taxon>Saurischia</taxon>
        <taxon>Theropoda</taxon>
        <taxon>Coelurosauria</taxon>
        <taxon>Aves</taxon>
        <taxon>Neognathae</taxon>
        <taxon>Neoaves</taxon>
        <taxon>Telluraves</taxon>
        <taxon>Australaves</taxon>
        <taxon>Passeriformes</taxon>
        <taxon>Sylvioidea</taxon>
        <taxon>Hirundinidae</taxon>
        <taxon>Hirundo</taxon>
    </lineage>
</organism>
<comment type="caution">
    <text evidence="1">The sequence shown here is derived from an EMBL/GenBank/DDBJ whole genome shotgun (WGS) entry which is preliminary data.</text>
</comment>
<accession>A0A3M0L2P4</accession>
<keyword evidence="2" id="KW-1185">Reference proteome</keyword>
<protein>
    <submittedName>
        <fullName evidence="1">Uncharacterized protein</fullName>
    </submittedName>
</protein>
<dbReference type="EMBL" id="QRBI01000094">
    <property type="protein sequence ID" value="RMC19715.1"/>
    <property type="molecule type" value="Genomic_DNA"/>
</dbReference>
<evidence type="ECO:0000313" key="1">
    <source>
        <dbReference type="EMBL" id="RMC19715.1"/>
    </source>
</evidence>
<sequence length="95" mass="10650">MKAMFLTIFAKSGEQQWVASKSQPKSNKEIFKIQYKPSGAFHVIFVLSGSFQNPLNSSTDWRSQSPIDCIRPSVLGSVKRKGTSSNVITSRKLRE</sequence>
<dbReference type="AlphaFoldDB" id="A0A3M0L2P4"/>
<dbReference type="Proteomes" id="UP000269221">
    <property type="component" value="Unassembled WGS sequence"/>
</dbReference>
<gene>
    <name evidence="1" type="ORF">DUI87_03279</name>
</gene>